<organism evidence="1 2">
    <name type="scientific">Frigoriglobus tundricola</name>
    <dbReference type="NCBI Taxonomy" id="2774151"/>
    <lineage>
        <taxon>Bacteria</taxon>
        <taxon>Pseudomonadati</taxon>
        <taxon>Planctomycetota</taxon>
        <taxon>Planctomycetia</taxon>
        <taxon>Gemmatales</taxon>
        <taxon>Gemmataceae</taxon>
        <taxon>Frigoriglobus</taxon>
    </lineage>
</organism>
<sequence length="434" mass="47944">MADIRGFRGFRYDLGSVGTLSDVVAPPYDVIDTALQQKLYDASPYNAIRLELTRDEPGDDDQHNKYTRAGNTLREWVAANVIRQDTARGLYVYEQEYTVEGATFTRRGLMARVRLEAFGKGKVFPHEQTMSGPKEDRLKLYRATGFNLSPVFGLYPDEGEVFALLEPLIRSAPPLVAKDHLGVTNRLWSVTDSATVSKVIGLMGPKPVYIADGHHRYETGVKYLEERRALGEVADDEAAPNFCLMMLVGMSDPGLLILPTHRLVSGLAANVTAPQLEAALGGHFDIVERTGTDARAAWEHIEMDGAQTTLGFGTVADGQWLVAKLRDTTVMAELAPEQSDDWRGLGVSVLHKLVLDRLLRERIGGEPACKYVHLLSEVTDATAKRECQLACLVPPATMEHVERIAGNGEKMPPKSTYFYPKLLTGLVFNSLKKD</sequence>
<evidence type="ECO:0000313" key="1">
    <source>
        <dbReference type="EMBL" id="QJW95009.1"/>
    </source>
</evidence>
<dbReference type="KEGG" id="ftj:FTUN_2535"/>
<dbReference type="PANTHER" id="PTHR36454:SF1">
    <property type="entry name" value="DUF1015 DOMAIN-CONTAINING PROTEIN"/>
    <property type="match status" value="1"/>
</dbReference>
<keyword evidence="2" id="KW-1185">Reference proteome</keyword>
<dbReference type="Proteomes" id="UP000503447">
    <property type="component" value="Chromosome"/>
</dbReference>
<reference evidence="2" key="1">
    <citation type="submission" date="2020-05" db="EMBL/GenBank/DDBJ databases">
        <title>Frigoriglobus tundricola gen. nov., sp. nov., a psychrotolerant cellulolytic planctomycete of the family Gemmataceae with two divergent copies of 16S rRNA gene.</title>
        <authorList>
            <person name="Kulichevskaya I.S."/>
            <person name="Ivanova A.A."/>
            <person name="Naumoff D.G."/>
            <person name="Beletsky A.V."/>
            <person name="Rijpstra W.I.C."/>
            <person name="Sinninghe Damste J.S."/>
            <person name="Mardanov A.V."/>
            <person name="Ravin N.V."/>
            <person name="Dedysh S.N."/>
        </authorList>
    </citation>
    <scope>NUCLEOTIDE SEQUENCE [LARGE SCALE GENOMIC DNA]</scope>
    <source>
        <strain evidence="2">PL17</strain>
    </source>
</reference>
<accession>A0A6M5YLN9</accession>
<protein>
    <recommendedName>
        <fullName evidence="3">DUF1015 domain-containing protein</fullName>
    </recommendedName>
</protein>
<dbReference type="Pfam" id="PF06245">
    <property type="entry name" value="DUF1015"/>
    <property type="match status" value="1"/>
</dbReference>
<evidence type="ECO:0008006" key="3">
    <source>
        <dbReference type="Google" id="ProtNLM"/>
    </source>
</evidence>
<dbReference type="PIRSF" id="PIRSF033563">
    <property type="entry name" value="UCP033563"/>
    <property type="match status" value="1"/>
</dbReference>
<dbReference type="AlphaFoldDB" id="A0A6M5YLN9"/>
<dbReference type="EMBL" id="CP053452">
    <property type="protein sequence ID" value="QJW95009.1"/>
    <property type="molecule type" value="Genomic_DNA"/>
</dbReference>
<name>A0A6M5YLN9_9BACT</name>
<evidence type="ECO:0000313" key="2">
    <source>
        <dbReference type="Proteomes" id="UP000503447"/>
    </source>
</evidence>
<proteinExistence type="predicted"/>
<gene>
    <name evidence="1" type="ORF">FTUN_2535</name>
</gene>
<dbReference type="RefSeq" id="WP_171470888.1">
    <property type="nucleotide sequence ID" value="NZ_CP053452.2"/>
</dbReference>
<dbReference type="PANTHER" id="PTHR36454">
    <property type="entry name" value="LMO2823 PROTEIN"/>
    <property type="match status" value="1"/>
</dbReference>
<dbReference type="InterPro" id="IPR008323">
    <property type="entry name" value="UCP033563"/>
</dbReference>